<proteinExistence type="predicted"/>
<gene>
    <name evidence="2" type="ordered locus">CRES_1706</name>
</gene>
<dbReference type="AlphaFoldDB" id="F8E0X9"/>
<dbReference type="KEGG" id="crd:CRES_1706"/>
<dbReference type="STRING" id="662755.CRES_1706"/>
<evidence type="ECO:0000313" key="2">
    <source>
        <dbReference type="EMBL" id="AEI10058.1"/>
    </source>
</evidence>
<evidence type="ECO:0000256" key="1">
    <source>
        <dbReference type="SAM" id="MobiDB-lite"/>
    </source>
</evidence>
<name>F8E0X9_CORRG</name>
<accession>F8E0X9</accession>
<dbReference type="EMBL" id="CP002857">
    <property type="protein sequence ID" value="AEI10058.1"/>
    <property type="molecule type" value="Genomic_DNA"/>
</dbReference>
<dbReference type="RefSeq" id="WP_013889045.1">
    <property type="nucleotide sequence ID" value="NC_015673.1"/>
</dbReference>
<organism evidence="2 3">
    <name type="scientific">Corynebacterium resistens (strain DSM 45100 / JCM 12819 / GTC 2026 / SICGH 158)</name>
    <dbReference type="NCBI Taxonomy" id="662755"/>
    <lineage>
        <taxon>Bacteria</taxon>
        <taxon>Bacillati</taxon>
        <taxon>Actinomycetota</taxon>
        <taxon>Actinomycetes</taxon>
        <taxon>Mycobacteriales</taxon>
        <taxon>Corynebacteriaceae</taxon>
        <taxon>Corynebacterium</taxon>
    </lineage>
</organism>
<sequence length="427" mass="46386">MPANQTPPPRPRFPSPERRTRSDVIATGAIVACLIAGGAGVWFSSDAHSVQHHVADGQPQELATTSGEMPRTLRPLWTANTQSEELVVDREGVVKLEGTKVTMLNTQDGQQRWSYDKGEEVCGVTKGWDKTTMVFRGPKGCGQAISLDSLSGQYWATRDALAPESVKTFRSSDIIGTFAPKRVEAWRSDLVRTVEIGQPFTPVKVGKQEYVNCEFTSVGTAGSLLATIQTCPEEAEGKKIVRLLNTTPADSDAPETWHTFRVPPGSEIVATSKDRVAITIPGKGKNARLQVLDKEGKFENFTAEVGPIVTDRAHRGDTTPFKPLIVRTEKMSGWFNGSALQAFNPETLKPMWSLSGALGPGVEVNGKLAVPMRDKGIAIVNQSTGKVERTIAVDREDYKGAVQLEYTGHNFVEQRGENLVGLGSADK</sequence>
<reference evidence="2 3" key="1">
    <citation type="journal article" date="2012" name="BMC Genomics">
        <title>Complete genome sequence, lifestyle, and multi-drug resistance of the human pathogen Corynebacterium resistens DSM 45100 isolated from blood samples of a leukemia patient.</title>
        <authorList>
            <person name="Schroder J."/>
            <person name="Maus I."/>
            <person name="Meyer K."/>
            <person name="Wordemann S."/>
            <person name="Blom J."/>
            <person name="Jaenicke S."/>
            <person name="Schneider J."/>
            <person name="Trost E."/>
            <person name="Tauch A."/>
        </authorList>
    </citation>
    <scope>NUCLEOTIDE SEQUENCE [LARGE SCALE GENOMIC DNA]</scope>
    <source>
        <strain evidence="3">DSM 45100 / JCM 12819 / CCUG 50093 / GTC 2026 / SICGH 158</strain>
    </source>
</reference>
<dbReference type="SUPFAM" id="SSF50998">
    <property type="entry name" value="Quinoprotein alcohol dehydrogenase-like"/>
    <property type="match status" value="1"/>
</dbReference>
<keyword evidence="3" id="KW-1185">Reference proteome</keyword>
<dbReference type="eggNOG" id="COG1376">
    <property type="taxonomic scope" value="Bacteria"/>
</dbReference>
<dbReference type="OrthoDB" id="5182370at2"/>
<dbReference type="InterPro" id="IPR011047">
    <property type="entry name" value="Quinoprotein_ADH-like_sf"/>
</dbReference>
<feature type="region of interest" description="Disordered" evidence="1">
    <location>
        <begin position="1"/>
        <end position="20"/>
    </location>
</feature>
<dbReference type="HOGENOM" id="CLU_042525_0_0_11"/>
<protein>
    <submittedName>
        <fullName evidence="2">Secreted protein</fullName>
    </submittedName>
</protein>
<feature type="compositionally biased region" description="Pro residues" evidence="1">
    <location>
        <begin position="1"/>
        <end position="14"/>
    </location>
</feature>
<evidence type="ECO:0000313" key="3">
    <source>
        <dbReference type="Proteomes" id="UP000000492"/>
    </source>
</evidence>
<dbReference type="Proteomes" id="UP000000492">
    <property type="component" value="Chromosome"/>
</dbReference>